<evidence type="ECO:0000313" key="3">
    <source>
        <dbReference type="Proteomes" id="UP001597532"/>
    </source>
</evidence>
<dbReference type="Gene3D" id="3.20.20.150">
    <property type="entry name" value="Divalent-metal-dependent TIM barrel enzymes"/>
    <property type="match status" value="1"/>
</dbReference>
<keyword evidence="2" id="KW-0413">Isomerase</keyword>
<name>A0ABW5VDR5_9FLAO</name>
<organism evidence="2 3">
    <name type="scientific">Arenibacter antarcticus</name>
    <dbReference type="NCBI Taxonomy" id="2040469"/>
    <lineage>
        <taxon>Bacteria</taxon>
        <taxon>Pseudomonadati</taxon>
        <taxon>Bacteroidota</taxon>
        <taxon>Flavobacteriia</taxon>
        <taxon>Flavobacteriales</taxon>
        <taxon>Flavobacteriaceae</taxon>
        <taxon>Arenibacter</taxon>
    </lineage>
</organism>
<comment type="caution">
    <text evidence="2">The sequence shown here is derived from an EMBL/GenBank/DDBJ whole genome shotgun (WGS) entry which is preliminary data.</text>
</comment>
<protein>
    <submittedName>
        <fullName evidence="2">Sugar phosphate isomerase/epimerase family protein</fullName>
    </submittedName>
</protein>
<sequence length="293" mass="33735">MRLLTTILIFIFGAINLTHGQEKVLFFQTDWGNQLSLDQFCERTKASGYDGIETWFPWDTKKQEELKAALKKHGLLVNFLHGTNKGLPFEASLEQFRKGLETITQWKPVLVNCHTGSDFYTASQNAAFIEAANAISAKNDVPVYHETHRGRFSYSLPETKQYLNTIPDLKLTLDISHWMVVHESLLEGQDELLDIVKNRSHHIHARIGHAEGPQVNDPKAPEWNRALERHLGIWEEIIRNGWKEHKGVFTVTTEFGPADYMPTLPYTRIPLSDQWEANVFMMEAIKERLKLNN</sequence>
<dbReference type="RefSeq" id="WP_251807322.1">
    <property type="nucleotide sequence ID" value="NZ_CP166679.1"/>
</dbReference>
<dbReference type="EMBL" id="JBHUOK010000003">
    <property type="protein sequence ID" value="MFD2788396.1"/>
    <property type="molecule type" value="Genomic_DNA"/>
</dbReference>
<dbReference type="InterPro" id="IPR036237">
    <property type="entry name" value="Xyl_isomerase-like_sf"/>
</dbReference>
<reference evidence="3" key="1">
    <citation type="journal article" date="2019" name="Int. J. Syst. Evol. Microbiol.">
        <title>The Global Catalogue of Microorganisms (GCM) 10K type strain sequencing project: providing services to taxonomists for standard genome sequencing and annotation.</title>
        <authorList>
            <consortium name="The Broad Institute Genomics Platform"/>
            <consortium name="The Broad Institute Genome Sequencing Center for Infectious Disease"/>
            <person name="Wu L."/>
            <person name="Ma J."/>
        </authorList>
    </citation>
    <scope>NUCLEOTIDE SEQUENCE [LARGE SCALE GENOMIC DNA]</scope>
    <source>
        <strain evidence="3">KCTC 52924</strain>
    </source>
</reference>
<dbReference type="Pfam" id="PF01261">
    <property type="entry name" value="AP_endonuc_2"/>
    <property type="match status" value="1"/>
</dbReference>
<accession>A0ABW5VDR5</accession>
<feature type="domain" description="Xylose isomerase-like TIM barrel" evidence="1">
    <location>
        <begin position="42"/>
        <end position="205"/>
    </location>
</feature>
<evidence type="ECO:0000259" key="1">
    <source>
        <dbReference type="Pfam" id="PF01261"/>
    </source>
</evidence>
<dbReference type="Proteomes" id="UP001597532">
    <property type="component" value="Unassembled WGS sequence"/>
</dbReference>
<proteinExistence type="predicted"/>
<gene>
    <name evidence="2" type="ORF">ACFS1K_01330</name>
</gene>
<dbReference type="GO" id="GO:0016853">
    <property type="term" value="F:isomerase activity"/>
    <property type="evidence" value="ECO:0007669"/>
    <property type="project" value="UniProtKB-KW"/>
</dbReference>
<evidence type="ECO:0000313" key="2">
    <source>
        <dbReference type="EMBL" id="MFD2788396.1"/>
    </source>
</evidence>
<dbReference type="SUPFAM" id="SSF51658">
    <property type="entry name" value="Xylose isomerase-like"/>
    <property type="match status" value="1"/>
</dbReference>
<keyword evidence="3" id="KW-1185">Reference proteome</keyword>
<dbReference type="InterPro" id="IPR013022">
    <property type="entry name" value="Xyl_isomerase-like_TIM-brl"/>
</dbReference>